<proteinExistence type="predicted"/>
<evidence type="ECO:0000313" key="12">
    <source>
        <dbReference type="Proteomes" id="UP001500016"/>
    </source>
</evidence>
<evidence type="ECO:0000256" key="4">
    <source>
        <dbReference type="ARBA" id="ARBA00022692"/>
    </source>
</evidence>
<dbReference type="InterPro" id="IPR011701">
    <property type="entry name" value="MFS"/>
</dbReference>
<feature type="transmembrane region" description="Helical" evidence="9">
    <location>
        <begin position="282"/>
        <end position="306"/>
    </location>
</feature>
<feature type="transmembrane region" description="Helical" evidence="9">
    <location>
        <begin position="120"/>
        <end position="141"/>
    </location>
</feature>
<comment type="subcellular location">
    <subcellularLocation>
        <location evidence="1">Cell membrane</location>
        <topology evidence="1">Multi-pass membrane protein</topology>
    </subcellularLocation>
</comment>
<evidence type="ECO:0000256" key="6">
    <source>
        <dbReference type="ARBA" id="ARBA00023136"/>
    </source>
</evidence>
<feature type="transmembrane region" description="Helical" evidence="9">
    <location>
        <begin position="215"/>
        <end position="232"/>
    </location>
</feature>
<evidence type="ECO:0000256" key="5">
    <source>
        <dbReference type="ARBA" id="ARBA00022989"/>
    </source>
</evidence>
<keyword evidence="7" id="KW-0046">Antibiotic resistance</keyword>
<feature type="transmembrane region" description="Helical" evidence="9">
    <location>
        <begin position="181"/>
        <end position="203"/>
    </location>
</feature>
<comment type="caution">
    <text evidence="11">The sequence shown here is derived from an EMBL/GenBank/DDBJ whole genome shotgun (WGS) entry which is preliminary data.</text>
</comment>
<evidence type="ECO:0000256" key="1">
    <source>
        <dbReference type="ARBA" id="ARBA00004651"/>
    </source>
</evidence>
<keyword evidence="3" id="KW-1003">Cell membrane</keyword>
<dbReference type="Proteomes" id="UP001500016">
    <property type="component" value="Unassembled WGS sequence"/>
</dbReference>
<feature type="region of interest" description="Disordered" evidence="8">
    <location>
        <begin position="520"/>
        <end position="546"/>
    </location>
</feature>
<keyword evidence="12" id="KW-1185">Reference proteome</keyword>
<dbReference type="PANTHER" id="PTHR42718">
    <property type="entry name" value="MAJOR FACILITATOR SUPERFAMILY MULTIDRUG TRANSPORTER MFSC"/>
    <property type="match status" value="1"/>
</dbReference>
<dbReference type="InterPro" id="IPR036259">
    <property type="entry name" value="MFS_trans_sf"/>
</dbReference>
<dbReference type="Pfam" id="PF07690">
    <property type="entry name" value="MFS_1"/>
    <property type="match status" value="1"/>
</dbReference>
<feature type="transmembrane region" description="Helical" evidence="9">
    <location>
        <begin position="95"/>
        <end position="114"/>
    </location>
</feature>
<organism evidence="11 12">
    <name type="scientific">Streptomyces albiaxialis</name>
    <dbReference type="NCBI Taxonomy" id="329523"/>
    <lineage>
        <taxon>Bacteria</taxon>
        <taxon>Bacillati</taxon>
        <taxon>Actinomycetota</taxon>
        <taxon>Actinomycetes</taxon>
        <taxon>Kitasatosporales</taxon>
        <taxon>Streptomycetaceae</taxon>
        <taxon>Streptomyces</taxon>
    </lineage>
</organism>
<feature type="transmembrane region" description="Helical" evidence="9">
    <location>
        <begin position="30"/>
        <end position="54"/>
    </location>
</feature>
<feature type="transmembrane region" description="Helical" evidence="9">
    <location>
        <begin position="66"/>
        <end position="86"/>
    </location>
</feature>
<dbReference type="RefSeq" id="WP_344528246.1">
    <property type="nucleotide sequence ID" value="NZ_BAAAPE010000007.1"/>
</dbReference>
<evidence type="ECO:0000256" key="7">
    <source>
        <dbReference type="ARBA" id="ARBA00023251"/>
    </source>
</evidence>
<evidence type="ECO:0000256" key="9">
    <source>
        <dbReference type="SAM" id="Phobius"/>
    </source>
</evidence>
<dbReference type="PROSITE" id="PS50850">
    <property type="entry name" value="MFS"/>
    <property type="match status" value="1"/>
</dbReference>
<dbReference type="CDD" id="cd17321">
    <property type="entry name" value="MFS_MMR_MDR_like"/>
    <property type="match status" value="1"/>
</dbReference>
<feature type="transmembrane region" description="Helical" evidence="9">
    <location>
        <begin position="153"/>
        <end position="175"/>
    </location>
</feature>
<keyword evidence="2" id="KW-0813">Transport</keyword>
<accession>A0ABN2VXJ6</accession>
<feature type="transmembrane region" description="Helical" evidence="9">
    <location>
        <begin position="372"/>
        <end position="398"/>
    </location>
</feature>
<feature type="transmembrane region" description="Helical" evidence="9">
    <location>
        <begin position="244"/>
        <end position="261"/>
    </location>
</feature>
<feature type="region of interest" description="Disordered" evidence="8">
    <location>
        <begin position="1"/>
        <end position="20"/>
    </location>
</feature>
<reference evidence="11 12" key="1">
    <citation type="journal article" date="2019" name="Int. J. Syst. Evol. Microbiol.">
        <title>The Global Catalogue of Microorganisms (GCM) 10K type strain sequencing project: providing services to taxonomists for standard genome sequencing and annotation.</title>
        <authorList>
            <consortium name="The Broad Institute Genomics Platform"/>
            <consortium name="The Broad Institute Genome Sequencing Center for Infectious Disease"/>
            <person name="Wu L."/>
            <person name="Ma J."/>
        </authorList>
    </citation>
    <scope>NUCLEOTIDE SEQUENCE [LARGE SCALE GENOMIC DNA]</scope>
    <source>
        <strain evidence="11 12">JCM 15478</strain>
    </source>
</reference>
<dbReference type="PANTHER" id="PTHR42718:SF47">
    <property type="entry name" value="METHYL VIOLOGEN RESISTANCE PROTEIN SMVA"/>
    <property type="match status" value="1"/>
</dbReference>
<name>A0ABN2VXJ6_9ACTN</name>
<evidence type="ECO:0000256" key="3">
    <source>
        <dbReference type="ARBA" id="ARBA00022475"/>
    </source>
</evidence>
<dbReference type="EMBL" id="BAAAPE010000007">
    <property type="protein sequence ID" value="GAA2076068.1"/>
    <property type="molecule type" value="Genomic_DNA"/>
</dbReference>
<dbReference type="InterPro" id="IPR020846">
    <property type="entry name" value="MFS_dom"/>
</dbReference>
<keyword evidence="5 9" id="KW-1133">Transmembrane helix</keyword>
<evidence type="ECO:0000256" key="2">
    <source>
        <dbReference type="ARBA" id="ARBA00022448"/>
    </source>
</evidence>
<feature type="transmembrane region" description="Helical" evidence="9">
    <location>
        <begin position="318"/>
        <end position="335"/>
    </location>
</feature>
<protein>
    <submittedName>
        <fullName evidence="11">MFS transporter</fullName>
    </submittedName>
</protein>
<keyword evidence="6 9" id="KW-0472">Membrane</keyword>
<feature type="domain" description="Major facilitator superfamily (MFS) profile" evidence="10">
    <location>
        <begin position="29"/>
        <end position="516"/>
    </location>
</feature>
<evidence type="ECO:0000256" key="8">
    <source>
        <dbReference type="SAM" id="MobiDB-lite"/>
    </source>
</evidence>
<dbReference type="Gene3D" id="1.20.1250.20">
    <property type="entry name" value="MFS general substrate transporter like domains"/>
    <property type="match status" value="1"/>
</dbReference>
<sequence>MTTPSAPSAPPPRPSPSAAARAGRREWTALTVLLLPLLLVSMDVSVLYFAVPFISHELEPSAAEQLWIFDIYAFVLGGLLLTMGALGDRVGRRRLLLCGALAFGLASAAAAYATSAEMLIAARALLGLGGATLMPSTLALIRNLFHDPAQRATAIAIWSAVMTGGVAVGPVLSGILLEHFWWGSVFLVNLPVMALLLAFGPFLVPEFKNPAAGRFDWLSALLSLAAILPAVYGIKEFAAEGYDHAYVLALAVGAAFALLFVHRQRTAPNPMLDLALFRRPGFGAALGTNLAAMFVMIGFAIFSTQYLQSVLGMSPLRAALWSLVPSLAVGVAAPVSVQAARRVNRAYLIGAGFTVAACGFLVLTRVEAGSPLPLVLAGAAVYAVGIAVVMTLVTDLVVGTAPPEQAGTASGLLEAGQEFGGALGMALLGSVGTALYRHEVTDALPPGLPARAREAAHETLGGAVATADRLPGRTGEAVLSAAREAFTHGMRGAALAAVVVTLAAAVLSVRGLRHVRLPEASAEASAGTADTGAETDKGAPAPASRE</sequence>
<dbReference type="SUPFAM" id="SSF103473">
    <property type="entry name" value="MFS general substrate transporter"/>
    <property type="match status" value="1"/>
</dbReference>
<keyword evidence="4 9" id="KW-0812">Transmembrane</keyword>
<feature type="transmembrane region" description="Helical" evidence="9">
    <location>
        <begin position="347"/>
        <end position="366"/>
    </location>
</feature>
<evidence type="ECO:0000313" key="11">
    <source>
        <dbReference type="EMBL" id="GAA2076068.1"/>
    </source>
</evidence>
<feature type="transmembrane region" description="Helical" evidence="9">
    <location>
        <begin position="493"/>
        <end position="512"/>
    </location>
</feature>
<gene>
    <name evidence="11" type="ORF">GCM10009801_31230</name>
</gene>
<dbReference type="Gene3D" id="1.20.1720.10">
    <property type="entry name" value="Multidrug resistance protein D"/>
    <property type="match status" value="1"/>
</dbReference>
<evidence type="ECO:0000259" key="10">
    <source>
        <dbReference type="PROSITE" id="PS50850"/>
    </source>
</evidence>